<comment type="caution">
    <text evidence="3">The sequence shown here is derived from an EMBL/GenBank/DDBJ whole genome shotgun (WGS) entry which is preliminary data.</text>
</comment>
<protein>
    <recommendedName>
        <fullName evidence="5">Amiloride-sensitive sodium channel</fullName>
    </recommendedName>
</protein>
<organism evidence="3 4">
    <name type="scientific">Necator americanus</name>
    <name type="common">Human hookworm</name>
    <dbReference type="NCBI Taxonomy" id="51031"/>
    <lineage>
        <taxon>Eukaryota</taxon>
        <taxon>Metazoa</taxon>
        <taxon>Ecdysozoa</taxon>
        <taxon>Nematoda</taxon>
        <taxon>Chromadorea</taxon>
        <taxon>Rhabditida</taxon>
        <taxon>Rhabditina</taxon>
        <taxon>Rhabditomorpha</taxon>
        <taxon>Strongyloidea</taxon>
        <taxon>Ancylostomatidae</taxon>
        <taxon>Bunostominae</taxon>
        <taxon>Necator</taxon>
    </lineage>
</organism>
<keyword evidence="4" id="KW-1185">Reference proteome</keyword>
<evidence type="ECO:0000256" key="2">
    <source>
        <dbReference type="SAM" id="Phobius"/>
    </source>
</evidence>
<evidence type="ECO:0000256" key="1">
    <source>
        <dbReference type="SAM" id="MobiDB-lite"/>
    </source>
</evidence>
<keyword evidence="2" id="KW-1133">Transmembrane helix</keyword>
<gene>
    <name evidence="3" type="primary">Necator_chrII.g4951</name>
    <name evidence="3" type="ORF">RB195_017159</name>
</gene>
<feature type="region of interest" description="Disordered" evidence="1">
    <location>
        <begin position="431"/>
        <end position="456"/>
    </location>
</feature>
<evidence type="ECO:0008006" key="5">
    <source>
        <dbReference type="Google" id="ProtNLM"/>
    </source>
</evidence>
<dbReference type="Proteomes" id="UP001303046">
    <property type="component" value="Unassembled WGS sequence"/>
</dbReference>
<reference evidence="3 4" key="1">
    <citation type="submission" date="2023-08" db="EMBL/GenBank/DDBJ databases">
        <title>A Necator americanus chromosomal reference genome.</title>
        <authorList>
            <person name="Ilik V."/>
            <person name="Petrzelkova K.J."/>
            <person name="Pardy F."/>
            <person name="Fuh T."/>
            <person name="Niatou-Singa F.S."/>
            <person name="Gouil Q."/>
            <person name="Baker L."/>
            <person name="Ritchie M.E."/>
            <person name="Jex A.R."/>
            <person name="Gazzola D."/>
            <person name="Li H."/>
            <person name="Toshio Fujiwara R."/>
            <person name="Zhan B."/>
            <person name="Aroian R.V."/>
            <person name="Pafco B."/>
            <person name="Schwarz E.M."/>
        </authorList>
    </citation>
    <scope>NUCLEOTIDE SEQUENCE [LARGE SCALE GENOMIC DNA]</scope>
    <source>
        <strain evidence="3 4">Aroian</strain>
        <tissue evidence="3">Whole animal</tissue>
    </source>
</reference>
<evidence type="ECO:0000313" key="3">
    <source>
        <dbReference type="EMBL" id="KAK6733236.1"/>
    </source>
</evidence>
<sequence length="456" mass="51377">MVLIATGGFERRIGGRSSPVEMIDLDRGAETEKVEAIREDLLHATRRDVADILFHCVANSYFRTKETVTRTSTKRWHYRDIKKTPLPVGEYAVDLCSSRAIGRFAYPPMMVFLHEKKIPIKEANGGQQPDEAIAVFIPDTQSKSSDPAFLFCDLFLFCVEDFVRIDRIDDRWVHNKANIAYIGDENFSPQVTSVPSFICPSVNLCCARHKDCYSSRKGYQPCNVQLCLCLQRLITNNDDICGHRIYRSCTIARMFGPTVYTNRPELSSKPVYPERLQKGIVDHFYEECGQLSHTQNVCATYYNDCLKKEDVTYCENYLKDCSNRCVATINTTKACSIALESMLNKLGVPIGASAEEPVEVFSTKQFLSTPHTHEFSHDATLLHNAVLYGIIFVLCGVVLIQCIFLFLVHNRIGAFKREIVESKEPGVIRRKSSTAASAQSSSLTAASKSKENVEKK</sequence>
<name>A0ABR1C3W8_NECAM</name>
<evidence type="ECO:0000313" key="4">
    <source>
        <dbReference type="Proteomes" id="UP001303046"/>
    </source>
</evidence>
<keyword evidence="2" id="KW-0472">Membrane</keyword>
<dbReference type="EMBL" id="JAVFWL010000002">
    <property type="protein sequence ID" value="KAK6733236.1"/>
    <property type="molecule type" value="Genomic_DNA"/>
</dbReference>
<feature type="transmembrane region" description="Helical" evidence="2">
    <location>
        <begin position="385"/>
        <end position="408"/>
    </location>
</feature>
<accession>A0ABR1C3W8</accession>
<proteinExistence type="predicted"/>
<keyword evidence="2" id="KW-0812">Transmembrane</keyword>
<feature type="compositionally biased region" description="Low complexity" evidence="1">
    <location>
        <begin position="433"/>
        <end position="447"/>
    </location>
</feature>